<feature type="domain" description="Peptidase M24" evidence="1">
    <location>
        <begin position="181"/>
        <end position="388"/>
    </location>
</feature>
<dbReference type="PANTHER" id="PTHR46112:SF2">
    <property type="entry name" value="XAA-PRO AMINOPEPTIDASE P-RELATED"/>
    <property type="match status" value="1"/>
</dbReference>
<dbReference type="Pfam" id="PF01321">
    <property type="entry name" value="Creatinase_N"/>
    <property type="match status" value="1"/>
</dbReference>
<keyword evidence="3" id="KW-0378">Hydrolase</keyword>
<dbReference type="Proteomes" id="UP000664771">
    <property type="component" value="Unassembled WGS sequence"/>
</dbReference>
<evidence type="ECO:0000313" key="3">
    <source>
        <dbReference type="EMBL" id="MBO1358510.1"/>
    </source>
</evidence>
<dbReference type="PANTHER" id="PTHR46112">
    <property type="entry name" value="AMINOPEPTIDASE"/>
    <property type="match status" value="1"/>
</dbReference>
<evidence type="ECO:0000259" key="2">
    <source>
        <dbReference type="Pfam" id="PF01321"/>
    </source>
</evidence>
<feature type="domain" description="Creatinase N-terminal" evidence="2">
    <location>
        <begin position="32"/>
        <end position="171"/>
    </location>
</feature>
<dbReference type="EMBL" id="JAFVMF010000001">
    <property type="protein sequence ID" value="MBO1358510.1"/>
    <property type="molecule type" value="Genomic_DNA"/>
</dbReference>
<name>A0ABS3LRG7_9PROT</name>
<sequence length="405" mass="43208">MSDIDTARGFVGETGSGRKVSLSFHPQEHAERLSRTGAELRARGMGALLVFAQESHLYLTGFDTAGYVFFQCGVITADGRAAVLLTRRPDQAQALAGSLYENVALWFNAVDENPAGEVGRLLAELGLSGERIGVELATYGLTGANWERVRSELGERFLLEDASDIVRNLRLRKSPAELSMVRKASRLADDAVIAMVERAGPGIMDSLVTAEGVRAMLAGGGDMPAGGPMVNSGPRAIYGRGFGGARQLADQDQLILELGASFQRYNVCIEHTVAIGAPLPAAERMHACTVETLAEVMDAARAGTPIGHLDDVHRAGLDRGGYRTARYSACGYSLGATFRPTWMDAPPMIYSGNPLLLEAGMVLFVHIMLGDADSGLAAGVGETFVINESGPPERLSTITPRLFRK</sequence>
<protein>
    <submittedName>
        <fullName evidence="3">Aminopeptidase P family protein</fullName>
    </submittedName>
</protein>
<dbReference type="RefSeq" id="WP_207878734.1">
    <property type="nucleotide sequence ID" value="NZ_JAFVMF010000001.1"/>
</dbReference>
<accession>A0ABS3LRG7</accession>
<evidence type="ECO:0000313" key="4">
    <source>
        <dbReference type="Proteomes" id="UP000664771"/>
    </source>
</evidence>
<organism evidence="3 4">
    <name type="scientific">Acetobacter sacchari</name>
    <dbReference type="NCBI Taxonomy" id="2661687"/>
    <lineage>
        <taxon>Bacteria</taxon>
        <taxon>Pseudomonadati</taxon>
        <taxon>Pseudomonadota</taxon>
        <taxon>Alphaproteobacteria</taxon>
        <taxon>Acetobacterales</taxon>
        <taxon>Acetobacteraceae</taxon>
        <taxon>Acetobacter</taxon>
    </lineage>
</organism>
<dbReference type="InterPro" id="IPR000994">
    <property type="entry name" value="Pept_M24"/>
</dbReference>
<keyword evidence="3" id="KW-0645">Protease</keyword>
<dbReference type="InterPro" id="IPR000587">
    <property type="entry name" value="Creatinase_N"/>
</dbReference>
<dbReference type="InterPro" id="IPR050659">
    <property type="entry name" value="Peptidase_M24B"/>
</dbReference>
<dbReference type="Pfam" id="PF00557">
    <property type="entry name" value="Peptidase_M24"/>
    <property type="match status" value="1"/>
</dbReference>
<dbReference type="SUPFAM" id="SSF55920">
    <property type="entry name" value="Creatinase/aminopeptidase"/>
    <property type="match status" value="1"/>
</dbReference>
<dbReference type="SUPFAM" id="SSF53092">
    <property type="entry name" value="Creatinase/prolidase N-terminal domain"/>
    <property type="match status" value="1"/>
</dbReference>
<dbReference type="InterPro" id="IPR029149">
    <property type="entry name" value="Creatin/AminoP/Spt16_N"/>
</dbReference>
<dbReference type="InterPro" id="IPR036005">
    <property type="entry name" value="Creatinase/aminopeptidase-like"/>
</dbReference>
<dbReference type="CDD" id="cd01066">
    <property type="entry name" value="APP_MetAP"/>
    <property type="match status" value="1"/>
</dbReference>
<keyword evidence="3" id="KW-0031">Aminopeptidase</keyword>
<evidence type="ECO:0000259" key="1">
    <source>
        <dbReference type="Pfam" id="PF00557"/>
    </source>
</evidence>
<gene>
    <name evidence="3" type="ORF">J2D73_01685</name>
</gene>
<keyword evidence="4" id="KW-1185">Reference proteome</keyword>
<comment type="caution">
    <text evidence="3">The sequence shown here is derived from an EMBL/GenBank/DDBJ whole genome shotgun (WGS) entry which is preliminary data.</text>
</comment>
<proteinExistence type="predicted"/>
<dbReference type="GO" id="GO:0004177">
    <property type="term" value="F:aminopeptidase activity"/>
    <property type="evidence" value="ECO:0007669"/>
    <property type="project" value="UniProtKB-KW"/>
</dbReference>
<reference evidence="3 4" key="1">
    <citation type="submission" date="2021-03" db="EMBL/GenBank/DDBJ databases">
        <title>The complete genome sequence of Acetobacter sacchari TBRC 11175.</title>
        <authorList>
            <person name="Charoenyingcharoen P."/>
            <person name="Yukphan P."/>
        </authorList>
    </citation>
    <scope>NUCLEOTIDE SEQUENCE [LARGE SCALE GENOMIC DNA]</scope>
    <source>
        <strain evidence="3 4">TBRC 11175</strain>
    </source>
</reference>
<dbReference type="Gene3D" id="3.40.350.10">
    <property type="entry name" value="Creatinase/prolidase N-terminal domain"/>
    <property type="match status" value="1"/>
</dbReference>
<dbReference type="Gene3D" id="3.90.230.10">
    <property type="entry name" value="Creatinase/methionine aminopeptidase superfamily"/>
    <property type="match status" value="1"/>
</dbReference>